<sequence>MALKGHKVPTPKELREQIIPRDFGTMEIELRNLQVPSQVQRASSGDELELAQIKEPAERANYGNIMERFTLEDKVEQELYEAQQSLDDEEEEMSSRGLNKFPAEDYTSEILALSMSAFREPRPPVPPPRILTYEERRARALRELNTKEAQPEMEYILRHIAKYRKESYPTIDSVLMNCIRTDLEPKCSPAEVSTRLYVCRDEIGEMLVSVWEELMRQYRYWGIG</sequence>
<protein>
    <submittedName>
        <fullName evidence="1">Uncharacterized protein</fullName>
    </submittedName>
</protein>
<proteinExistence type="predicted"/>
<organism evidence="1 2">
    <name type="scientific">Phialocephala subalpina</name>
    <dbReference type="NCBI Taxonomy" id="576137"/>
    <lineage>
        <taxon>Eukaryota</taxon>
        <taxon>Fungi</taxon>
        <taxon>Dikarya</taxon>
        <taxon>Ascomycota</taxon>
        <taxon>Pezizomycotina</taxon>
        <taxon>Leotiomycetes</taxon>
        <taxon>Helotiales</taxon>
        <taxon>Mollisiaceae</taxon>
        <taxon>Phialocephala</taxon>
        <taxon>Phialocephala fortinii species complex</taxon>
    </lineage>
</organism>
<dbReference type="OrthoDB" id="10537930at2759"/>
<gene>
    <name evidence="1" type="ORF">PAC_19606</name>
</gene>
<reference evidence="1 2" key="1">
    <citation type="submission" date="2016-03" db="EMBL/GenBank/DDBJ databases">
        <authorList>
            <person name="Ploux O."/>
        </authorList>
    </citation>
    <scope>NUCLEOTIDE SEQUENCE [LARGE SCALE GENOMIC DNA]</scope>
    <source>
        <strain evidence="1 2">UAMH 11012</strain>
    </source>
</reference>
<dbReference type="EMBL" id="FJOG01000078">
    <property type="protein sequence ID" value="CZR69706.1"/>
    <property type="molecule type" value="Genomic_DNA"/>
</dbReference>
<accession>A0A1L7XXF2</accession>
<name>A0A1L7XXF2_9HELO</name>
<keyword evidence="2" id="KW-1185">Reference proteome</keyword>
<dbReference type="AlphaFoldDB" id="A0A1L7XXF2"/>
<dbReference type="Proteomes" id="UP000184330">
    <property type="component" value="Unassembled WGS sequence"/>
</dbReference>
<evidence type="ECO:0000313" key="1">
    <source>
        <dbReference type="EMBL" id="CZR69706.1"/>
    </source>
</evidence>
<evidence type="ECO:0000313" key="2">
    <source>
        <dbReference type="Proteomes" id="UP000184330"/>
    </source>
</evidence>